<evidence type="ECO:0000256" key="3">
    <source>
        <dbReference type="PIRSR" id="PIRSR015753-3"/>
    </source>
</evidence>
<feature type="binding site" evidence="2">
    <location>
        <begin position="119"/>
        <end position="120"/>
    </location>
    <ligand>
        <name>glutathione</name>
        <dbReference type="ChEBI" id="CHEBI:57925"/>
    </ligand>
</feature>
<evidence type="ECO:0000256" key="1">
    <source>
        <dbReference type="PIRSR" id="PIRSR015753-1"/>
    </source>
</evidence>
<dbReference type="GO" id="GO:0004364">
    <property type="term" value="F:glutathione transferase activity"/>
    <property type="evidence" value="ECO:0007669"/>
    <property type="project" value="InterPro"/>
</dbReference>
<protein>
    <recommendedName>
        <fullName evidence="4">GST N-terminal domain-containing protein</fullName>
    </recommendedName>
</protein>
<dbReference type="Gene3D" id="1.20.1050.10">
    <property type="match status" value="1"/>
</dbReference>
<dbReference type="GeneID" id="54281095"/>
<dbReference type="SFLD" id="SFLDG01148">
    <property type="entry name" value="Xi_(cytGST)"/>
    <property type="match status" value="1"/>
</dbReference>
<feature type="non-terminal residue" evidence="5">
    <location>
        <position position="1"/>
    </location>
</feature>
<dbReference type="InterPro" id="IPR004045">
    <property type="entry name" value="Glutathione_S-Trfase_N"/>
</dbReference>
<dbReference type="SFLD" id="SFLDG01206">
    <property type="entry name" value="Xi.1"/>
    <property type="match status" value="1"/>
</dbReference>
<dbReference type="GO" id="GO:0005737">
    <property type="term" value="C:cytoplasm"/>
    <property type="evidence" value="ECO:0007669"/>
    <property type="project" value="TreeGrafter"/>
</dbReference>
<dbReference type="InterPro" id="IPR047047">
    <property type="entry name" value="GST_Omega-like_C"/>
</dbReference>
<feature type="binding site" evidence="2">
    <location>
        <begin position="101"/>
        <end position="104"/>
    </location>
    <ligand>
        <name>glutathione</name>
        <dbReference type="ChEBI" id="CHEBI:57925"/>
    </ligand>
</feature>
<evidence type="ECO:0000313" key="6">
    <source>
        <dbReference type="Proteomes" id="UP000799778"/>
    </source>
</evidence>
<dbReference type="InterPro" id="IPR016639">
    <property type="entry name" value="GST_Omega/GSH"/>
</dbReference>
<dbReference type="PANTHER" id="PTHR32419">
    <property type="entry name" value="GLUTATHIONYL-HYDROQUINONE REDUCTASE"/>
    <property type="match status" value="1"/>
</dbReference>
<dbReference type="OrthoDB" id="2309723at2759"/>
<dbReference type="SUPFAM" id="SSF52833">
    <property type="entry name" value="Thioredoxin-like"/>
    <property type="match status" value="1"/>
</dbReference>
<feature type="active site" description="Nucleophile" evidence="1">
    <location>
        <position position="35"/>
    </location>
</feature>
<dbReference type="SUPFAM" id="SSF47616">
    <property type="entry name" value="GST C-terminal domain-like"/>
    <property type="match status" value="1"/>
</dbReference>
<accession>A0A6A5XIV4</accession>
<dbReference type="PANTHER" id="PTHR32419:SF25">
    <property type="entry name" value="GLUTATHIONE S-TRANSFERASE (EUROFUNG)"/>
    <property type="match status" value="1"/>
</dbReference>
<dbReference type="Gene3D" id="3.40.30.10">
    <property type="entry name" value="Glutaredoxin"/>
    <property type="match status" value="1"/>
</dbReference>
<feature type="domain" description="GST N-terminal" evidence="4">
    <location>
        <begin position="35"/>
        <end position="127"/>
    </location>
</feature>
<gene>
    <name evidence="5" type="ORF">BU24DRAFT_351539</name>
</gene>
<dbReference type="InterPro" id="IPR036282">
    <property type="entry name" value="Glutathione-S-Trfase_C_sf"/>
</dbReference>
<dbReference type="Proteomes" id="UP000799778">
    <property type="component" value="Unassembled WGS sequence"/>
</dbReference>
<feature type="site" description="Lowers pKa of active site Cys" evidence="3">
    <location>
        <position position="229"/>
    </location>
</feature>
<dbReference type="RefSeq" id="XP_033381128.1">
    <property type="nucleotide sequence ID" value="XM_033523698.1"/>
</dbReference>
<evidence type="ECO:0000256" key="2">
    <source>
        <dbReference type="PIRSR" id="PIRSR015753-2"/>
    </source>
</evidence>
<feature type="binding site" evidence="2">
    <location>
        <position position="68"/>
    </location>
    <ligand>
        <name>glutathione</name>
        <dbReference type="ChEBI" id="CHEBI:57925"/>
    </ligand>
</feature>
<keyword evidence="6" id="KW-1185">Reference proteome</keyword>
<reference evidence="5" key="1">
    <citation type="journal article" date="2020" name="Stud. Mycol.">
        <title>101 Dothideomycetes genomes: a test case for predicting lifestyles and emergence of pathogens.</title>
        <authorList>
            <person name="Haridas S."/>
            <person name="Albert R."/>
            <person name="Binder M."/>
            <person name="Bloem J."/>
            <person name="Labutti K."/>
            <person name="Salamov A."/>
            <person name="Andreopoulos B."/>
            <person name="Baker S."/>
            <person name="Barry K."/>
            <person name="Bills G."/>
            <person name="Bluhm B."/>
            <person name="Cannon C."/>
            <person name="Castanera R."/>
            <person name="Culley D."/>
            <person name="Daum C."/>
            <person name="Ezra D."/>
            <person name="Gonzalez J."/>
            <person name="Henrissat B."/>
            <person name="Kuo A."/>
            <person name="Liang C."/>
            <person name="Lipzen A."/>
            <person name="Lutzoni F."/>
            <person name="Magnuson J."/>
            <person name="Mondo S."/>
            <person name="Nolan M."/>
            <person name="Ohm R."/>
            <person name="Pangilinan J."/>
            <person name="Park H.-J."/>
            <person name="Ramirez L."/>
            <person name="Alfaro M."/>
            <person name="Sun H."/>
            <person name="Tritt A."/>
            <person name="Yoshinaga Y."/>
            <person name="Zwiers L.-H."/>
            <person name="Turgeon B."/>
            <person name="Goodwin S."/>
            <person name="Spatafora J."/>
            <person name="Crous P."/>
            <person name="Grigoriev I."/>
        </authorList>
    </citation>
    <scope>NUCLEOTIDE SEQUENCE</scope>
    <source>
        <strain evidence="5">CBS 175.79</strain>
    </source>
</reference>
<evidence type="ECO:0000259" key="4">
    <source>
        <dbReference type="Pfam" id="PF13409"/>
    </source>
</evidence>
<dbReference type="InterPro" id="IPR036249">
    <property type="entry name" value="Thioredoxin-like_sf"/>
</dbReference>
<feature type="active site" description="Proton donor/acceptor" evidence="1">
    <location>
        <position position="168"/>
    </location>
</feature>
<dbReference type="AlphaFoldDB" id="A0A6A5XIV4"/>
<evidence type="ECO:0000313" key="5">
    <source>
        <dbReference type="EMBL" id="KAF2012789.1"/>
    </source>
</evidence>
<dbReference type="EMBL" id="ML978072">
    <property type="protein sequence ID" value="KAF2012789.1"/>
    <property type="molecule type" value="Genomic_DNA"/>
</dbReference>
<dbReference type="Pfam" id="PF13410">
    <property type="entry name" value="GST_C_2"/>
    <property type="match status" value="1"/>
</dbReference>
<sequence length="295" mass="32934">DGNWKPKPSLFLNTIPSERFPAEPNRYVLYVNYCCPWAHRTIIVRALKGLESIIQLVEADARDPVHGWMFSGKRGPERDPLYGAKYLKELYLKADWTYAGRITVPMLWDKTHETIVTNESSHILSLLIHAFDALLPPSPTPSLNPPHLAPEIQSLNTLIHTSINNGVYAAGFATTQPTYDAAISSLFTALDALEARLAAPGAGPYLLGSDITEPDVRLYTTLVRFDVVYYTLFRCNLKMVRLDYPELGKWLGRLYWGGGVWRDSTDFYAIKRGYATVAIGNGIVPAGPEPPIMPL</sequence>
<dbReference type="PIRSF" id="PIRSF015753">
    <property type="entry name" value="GST"/>
    <property type="match status" value="1"/>
</dbReference>
<feature type="site" description="Lowers pKa of active site Cys" evidence="3">
    <location>
        <position position="274"/>
    </location>
</feature>
<name>A0A6A5XIV4_9PLEO</name>
<dbReference type="InterPro" id="IPR040079">
    <property type="entry name" value="Glutathione_S-Trfase"/>
</dbReference>
<dbReference type="CDD" id="cd03190">
    <property type="entry name" value="GST_C_Omega_like"/>
    <property type="match status" value="1"/>
</dbReference>
<proteinExistence type="predicted"/>
<organism evidence="5 6">
    <name type="scientific">Aaosphaeria arxii CBS 175.79</name>
    <dbReference type="NCBI Taxonomy" id="1450172"/>
    <lineage>
        <taxon>Eukaryota</taxon>
        <taxon>Fungi</taxon>
        <taxon>Dikarya</taxon>
        <taxon>Ascomycota</taxon>
        <taxon>Pezizomycotina</taxon>
        <taxon>Dothideomycetes</taxon>
        <taxon>Pleosporomycetidae</taxon>
        <taxon>Pleosporales</taxon>
        <taxon>Pleosporales incertae sedis</taxon>
        <taxon>Aaosphaeria</taxon>
    </lineage>
</organism>
<dbReference type="Pfam" id="PF13409">
    <property type="entry name" value="GST_N_2"/>
    <property type="match status" value="1"/>
</dbReference>
<dbReference type="SFLD" id="SFLDS00019">
    <property type="entry name" value="Glutathione_Transferase_(cytos"/>
    <property type="match status" value="1"/>
</dbReference>